<feature type="region of interest" description="Disordered" evidence="1">
    <location>
        <begin position="15"/>
        <end position="59"/>
    </location>
</feature>
<feature type="region of interest" description="Disordered" evidence="1">
    <location>
        <begin position="264"/>
        <end position="304"/>
    </location>
</feature>
<keyword evidence="3" id="KW-1185">Reference proteome</keyword>
<feature type="compositionally biased region" description="Polar residues" evidence="1">
    <location>
        <begin position="268"/>
        <end position="277"/>
    </location>
</feature>
<reference evidence="2 3" key="1">
    <citation type="submission" date="2020-01" db="EMBL/GenBank/DDBJ databases">
        <authorList>
            <person name="Gupta K D."/>
        </authorList>
    </citation>
    <scope>NUCLEOTIDE SEQUENCE [LARGE SCALE GENOMIC DNA]</scope>
</reference>
<sequence length="304" mass="35001">MNAIFPLVDRENADPNTLAYNTRTTMPTAEEEEAAEEEGDNDIPELLPAGDAEGDEEEQEFVQEVEARLEARQRLHRQPLPEKTPFHPYGMHFLRPLHTVPVPRLGWAVSFLNDQAVRFIYGMEEDEVMHMILCSRVVKPRNTNRTENRKKTTTFVNHGQAPQQLIFDFAARGYTLPPIPDVNGDELDVELLDDLLLAEGNRMKDLDIDVVVTEIWYQFLLDLTEMPLRRPIASFLQEIESSSTRRRTRTWSSHITFETFNGGRRNTAIGSRHSSTFFPPRKQRSREARSKTTSRRHTTLGGRT</sequence>
<evidence type="ECO:0000313" key="2">
    <source>
        <dbReference type="EMBL" id="CAA7269086.1"/>
    </source>
</evidence>
<organism evidence="2 3">
    <name type="scientific">Cyclocybe aegerita</name>
    <name type="common">Black poplar mushroom</name>
    <name type="synonym">Agrocybe aegerita</name>
    <dbReference type="NCBI Taxonomy" id="1973307"/>
    <lineage>
        <taxon>Eukaryota</taxon>
        <taxon>Fungi</taxon>
        <taxon>Dikarya</taxon>
        <taxon>Basidiomycota</taxon>
        <taxon>Agaricomycotina</taxon>
        <taxon>Agaricomycetes</taxon>
        <taxon>Agaricomycetidae</taxon>
        <taxon>Agaricales</taxon>
        <taxon>Agaricineae</taxon>
        <taxon>Bolbitiaceae</taxon>
        <taxon>Cyclocybe</taxon>
    </lineage>
</organism>
<feature type="compositionally biased region" description="Acidic residues" evidence="1">
    <location>
        <begin position="29"/>
        <end position="43"/>
    </location>
</feature>
<accession>A0A8S0WYS5</accession>
<evidence type="ECO:0000313" key="3">
    <source>
        <dbReference type="Proteomes" id="UP000467700"/>
    </source>
</evidence>
<name>A0A8S0WYS5_CYCAE</name>
<comment type="caution">
    <text evidence="2">The sequence shown here is derived from an EMBL/GenBank/DDBJ whole genome shotgun (WGS) entry which is preliminary data.</text>
</comment>
<dbReference type="EMBL" id="CACVBS010000074">
    <property type="protein sequence ID" value="CAA7269086.1"/>
    <property type="molecule type" value="Genomic_DNA"/>
</dbReference>
<proteinExistence type="predicted"/>
<feature type="compositionally biased region" description="Polar residues" evidence="1">
    <location>
        <begin position="15"/>
        <end position="27"/>
    </location>
</feature>
<dbReference type="Proteomes" id="UP000467700">
    <property type="component" value="Unassembled WGS sequence"/>
</dbReference>
<gene>
    <name evidence="2" type="ORF">AAE3_LOCUS11367</name>
</gene>
<dbReference type="AlphaFoldDB" id="A0A8S0WYS5"/>
<protein>
    <submittedName>
        <fullName evidence="2">Uncharacterized protein</fullName>
    </submittedName>
</protein>
<evidence type="ECO:0000256" key="1">
    <source>
        <dbReference type="SAM" id="MobiDB-lite"/>
    </source>
</evidence>